<keyword evidence="1" id="KW-0732">Signal</keyword>
<sequence>MSSSVTVMAAFLLLLSSLVSSTPFRADLPFFLFASDKVDAIKFEKELPCVFVVSTATKVDLSKITLEFSGPNGDASSTPLSDILRQRVKCFDKGEYLYINNAGAFDQAPEEARSVVLYFISKAKFEGPCKDQGYWQGNVFASSDANPKFASVSADCPAVYLTTSSCPKVQMEIDVDKLSESNLLVSSPRWGGQAATNLFTVSADSAATYNDEILLRSVLMVSTLEESFITNVVKVTAVATAGADCGITKKVKSDKAASGLIQSDPLATGASKFTFSLEVDPVKDVSFPDLKLSGVTYDKKGMLEVAITTGTGKTETLSSFSLVVVPDVSSATVTYTPDKDCTPDTCTPLSISYELIPFKESPPTTTTTVGPTTTTTADPSITTTIPIQTTTNSGAETFLSVAAIVASMTVFA</sequence>
<protein>
    <recommendedName>
        <fullName evidence="4">Cadherin domain-containing protein</fullName>
    </recommendedName>
</protein>
<name>A0AA39HCX8_9BILA</name>
<evidence type="ECO:0000313" key="2">
    <source>
        <dbReference type="EMBL" id="KAK0402956.1"/>
    </source>
</evidence>
<feature type="signal peptide" evidence="1">
    <location>
        <begin position="1"/>
        <end position="21"/>
    </location>
</feature>
<evidence type="ECO:0008006" key="4">
    <source>
        <dbReference type="Google" id="ProtNLM"/>
    </source>
</evidence>
<accession>A0AA39HCX8</accession>
<dbReference type="Proteomes" id="UP001175271">
    <property type="component" value="Unassembled WGS sequence"/>
</dbReference>
<reference evidence="2" key="1">
    <citation type="submission" date="2023-06" db="EMBL/GenBank/DDBJ databases">
        <title>Genomic analysis of the entomopathogenic nematode Steinernema hermaphroditum.</title>
        <authorList>
            <person name="Schwarz E.M."/>
            <person name="Heppert J.K."/>
            <person name="Baniya A."/>
            <person name="Schwartz H.T."/>
            <person name="Tan C.-H."/>
            <person name="Antoshechkin I."/>
            <person name="Sternberg P.W."/>
            <person name="Goodrich-Blair H."/>
            <person name="Dillman A.R."/>
        </authorList>
    </citation>
    <scope>NUCLEOTIDE SEQUENCE</scope>
    <source>
        <strain evidence="2">PS9179</strain>
        <tissue evidence="2">Whole animal</tissue>
    </source>
</reference>
<proteinExistence type="predicted"/>
<comment type="caution">
    <text evidence="2">The sequence shown here is derived from an EMBL/GenBank/DDBJ whole genome shotgun (WGS) entry which is preliminary data.</text>
</comment>
<evidence type="ECO:0000256" key="1">
    <source>
        <dbReference type="SAM" id="SignalP"/>
    </source>
</evidence>
<evidence type="ECO:0000313" key="3">
    <source>
        <dbReference type="Proteomes" id="UP001175271"/>
    </source>
</evidence>
<dbReference type="EMBL" id="JAUCMV010000004">
    <property type="protein sequence ID" value="KAK0402956.1"/>
    <property type="molecule type" value="Genomic_DNA"/>
</dbReference>
<dbReference type="AlphaFoldDB" id="A0AA39HCX8"/>
<keyword evidence="3" id="KW-1185">Reference proteome</keyword>
<organism evidence="2 3">
    <name type="scientific">Steinernema hermaphroditum</name>
    <dbReference type="NCBI Taxonomy" id="289476"/>
    <lineage>
        <taxon>Eukaryota</taxon>
        <taxon>Metazoa</taxon>
        <taxon>Ecdysozoa</taxon>
        <taxon>Nematoda</taxon>
        <taxon>Chromadorea</taxon>
        <taxon>Rhabditida</taxon>
        <taxon>Tylenchina</taxon>
        <taxon>Panagrolaimomorpha</taxon>
        <taxon>Strongyloidoidea</taxon>
        <taxon>Steinernematidae</taxon>
        <taxon>Steinernema</taxon>
    </lineage>
</organism>
<gene>
    <name evidence="2" type="ORF">QR680_016634</name>
</gene>
<feature type="chain" id="PRO_5041327573" description="Cadherin domain-containing protein" evidence="1">
    <location>
        <begin position="22"/>
        <end position="412"/>
    </location>
</feature>